<comment type="caution">
    <text evidence="3">The sequence shown here is derived from an EMBL/GenBank/DDBJ whole genome shotgun (WGS) entry which is preliminary data.</text>
</comment>
<sequence>MKLFRCRHLGLALAPLLLLLSACDVPEQPQPPADLLPKEKLIPLLADLHELEARVESSRLAPDSSRALFLAQQKTLLWRREVSDSAFHRSYRYYGIHGKDLHDIYGAVIDTLTARQHRLDPAAAAKDSAAAAAKRWEGEETK</sequence>
<feature type="chain" id="PRO_5046936652" evidence="1">
    <location>
        <begin position="28"/>
        <end position="142"/>
    </location>
</feature>
<proteinExistence type="predicted"/>
<evidence type="ECO:0000259" key="2">
    <source>
        <dbReference type="Pfam" id="PF14129"/>
    </source>
</evidence>
<reference evidence="3 4" key="1">
    <citation type="submission" date="2021-03" db="EMBL/GenBank/DDBJ databases">
        <authorList>
            <person name="Kim M.K."/>
        </authorList>
    </citation>
    <scope>NUCLEOTIDE SEQUENCE [LARGE SCALE GENOMIC DNA]</scope>
    <source>
        <strain evidence="3 4">BT442</strain>
    </source>
</reference>
<feature type="domain" description="DUF4296" evidence="2">
    <location>
        <begin position="32"/>
        <end position="116"/>
    </location>
</feature>
<evidence type="ECO:0000313" key="4">
    <source>
        <dbReference type="Proteomes" id="UP000664369"/>
    </source>
</evidence>
<dbReference type="Pfam" id="PF14129">
    <property type="entry name" value="DUF4296"/>
    <property type="match status" value="1"/>
</dbReference>
<accession>A0ABS3QB51</accession>
<evidence type="ECO:0000256" key="1">
    <source>
        <dbReference type="SAM" id="SignalP"/>
    </source>
</evidence>
<dbReference type="Proteomes" id="UP000664369">
    <property type="component" value="Unassembled WGS sequence"/>
</dbReference>
<gene>
    <name evidence="3" type="ORF">J4E00_03245</name>
</gene>
<protein>
    <submittedName>
        <fullName evidence="3">DUF4296 domain-containing protein</fullName>
    </submittedName>
</protein>
<evidence type="ECO:0000313" key="3">
    <source>
        <dbReference type="EMBL" id="MBO2008049.1"/>
    </source>
</evidence>
<keyword evidence="1" id="KW-0732">Signal</keyword>
<dbReference type="EMBL" id="JAGETZ010000001">
    <property type="protein sequence ID" value="MBO2008049.1"/>
    <property type="molecule type" value="Genomic_DNA"/>
</dbReference>
<feature type="signal peptide" evidence="1">
    <location>
        <begin position="1"/>
        <end position="27"/>
    </location>
</feature>
<organism evidence="3 4">
    <name type="scientific">Hymenobacter negativus</name>
    <dbReference type="NCBI Taxonomy" id="2795026"/>
    <lineage>
        <taxon>Bacteria</taxon>
        <taxon>Pseudomonadati</taxon>
        <taxon>Bacteroidota</taxon>
        <taxon>Cytophagia</taxon>
        <taxon>Cytophagales</taxon>
        <taxon>Hymenobacteraceae</taxon>
        <taxon>Hymenobacter</taxon>
    </lineage>
</organism>
<name>A0ABS3QB51_9BACT</name>
<dbReference type="InterPro" id="IPR025381">
    <property type="entry name" value="DUF4296"/>
</dbReference>
<dbReference type="PROSITE" id="PS51257">
    <property type="entry name" value="PROKAR_LIPOPROTEIN"/>
    <property type="match status" value="1"/>
</dbReference>
<keyword evidence="4" id="KW-1185">Reference proteome</keyword>